<keyword evidence="1" id="KW-1133">Transmembrane helix</keyword>
<reference evidence="2 3" key="1">
    <citation type="journal article" date="2016" name="Nat. Commun.">
        <title>Thousands of microbial genomes shed light on interconnected biogeochemical processes in an aquifer system.</title>
        <authorList>
            <person name="Anantharaman K."/>
            <person name="Brown C.T."/>
            <person name="Hug L.A."/>
            <person name="Sharon I."/>
            <person name="Castelle C.J."/>
            <person name="Probst A.J."/>
            <person name="Thomas B.C."/>
            <person name="Singh A."/>
            <person name="Wilkins M.J."/>
            <person name="Karaoz U."/>
            <person name="Brodie E.L."/>
            <person name="Williams K.H."/>
            <person name="Hubbard S.S."/>
            <person name="Banfield J.F."/>
        </authorList>
    </citation>
    <scope>NUCLEOTIDE SEQUENCE [LARGE SCALE GENOMIC DNA]</scope>
</reference>
<keyword evidence="1" id="KW-0812">Transmembrane</keyword>
<dbReference type="InterPro" id="IPR021516">
    <property type="entry name" value="DUF3179"/>
</dbReference>
<comment type="caution">
    <text evidence="2">The sequence shown here is derived from an EMBL/GenBank/DDBJ whole genome shotgun (WGS) entry which is preliminary data.</text>
</comment>
<feature type="transmembrane region" description="Helical" evidence="1">
    <location>
        <begin position="6"/>
        <end position="24"/>
    </location>
</feature>
<organism evidence="2 3">
    <name type="scientific">Candidatus Uhrbacteria bacterium RIFCSPHIGHO2_02_FULL_53_13</name>
    <dbReference type="NCBI Taxonomy" id="1802389"/>
    <lineage>
        <taxon>Bacteria</taxon>
        <taxon>Candidatus Uhriibacteriota</taxon>
    </lineage>
</organism>
<protein>
    <recommendedName>
        <fullName evidence="4">DUF3179 domain-containing protein</fullName>
    </recommendedName>
</protein>
<accession>A0A1F7U063</accession>
<dbReference type="Proteomes" id="UP000177097">
    <property type="component" value="Unassembled WGS sequence"/>
</dbReference>
<proteinExistence type="predicted"/>
<dbReference type="AlphaFoldDB" id="A0A1F7U063"/>
<gene>
    <name evidence="2" type="ORF">A3C17_01440</name>
</gene>
<dbReference type="STRING" id="1802389.A3C17_01440"/>
<keyword evidence="1" id="KW-0472">Membrane</keyword>
<sequence length="415" mass="46164">MNRNIYIGVGVVVVLVITLTLSFLSDALRIVKGTPKGDVNGGNYYDKVVTHRGVRMMVQPKDIVKTGRTAEDVPPLTDPKFVSIDEAVEQKFLHTDLYGLQLFDGENYRFYPLEILAWHELVFDQIGETPIVVTYAPLTDSFAVFENTSELDLAYSGFVFNNNSLLLDRASNTLYSQLLGKGVYGVNTGSALTTYPSSIIQWETFAQSHPDGQVISSQTGYDFSYELSPYGTYLVSRSIPFPLAHESWSARLAKDGLFGVFHDGGAKAFDVVAIISESNGVKNDVFGNRAFVVWVDKFGALHVNERGDERFVRAEKAALVDEEGNRWEFDSMTQSLTFDKNVRRDVPAIRIFWFAWASTFPQTEIYGRTRKQGFVDGTFVGEISPVDEGVRIEVDEAAIEGGAAIVDFEANEANE</sequence>
<evidence type="ECO:0000256" key="1">
    <source>
        <dbReference type="SAM" id="Phobius"/>
    </source>
</evidence>
<name>A0A1F7U063_9BACT</name>
<dbReference type="Pfam" id="PF11376">
    <property type="entry name" value="DUF3179"/>
    <property type="match status" value="1"/>
</dbReference>
<evidence type="ECO:0008006" key="4">
    <source>
        <dbReference type="Google" id="ProtNLM"/>
    </source>
</evidence>
<dbReference type="EMBL" id="MGDX01000017">
    <property type="protein sequence ID" value="OGL71154.1"/>
    <property type="molecule type" value="Genomic_DNA"/>
</dbReference>
<evidence type="ECO:0000313" key="2">
    <source>
        <dbReference type="EMBL" id="OGL71154.1"/>
    </source>
</evidence>
<evidence type="ECO:0000313" key="3">
    <source>
        <dbReference type="Proteomes" id="UP000177097"/>
    </source>
</evidence>